<name>X6MCX7_RETFI</name>
<dbReference type="EMBL" id="ASPP01022381">
    <property type="protein sequence ID" value="ETO11516.1"/>
    <property type="molecule type" value="Genomic_DNA"/>
</dbReference>
<organism evidence="5 6">
    <name type="scientific">Reticulomyxa filosa</name>
    <dbReference type="NCBI Taxonomy" id="46433"/>
    <lineage>
        <taxon>Eukaryota</taxon>
        <taxon>Sar</taxon>
        <taxon>Rhizaria</taxon>
        <taxon>Retaria</taxon>
        <taxon>Foraminifera</taxon>
        <taxon>Monothalamids</taxon>
        <taxon>Reticulomyxidae</taxon>
        <taxon>Reticulomyxa</taxon>
    </lineage>
</organism>
<comment type="caution">
    <text evidence="5">The sequence shown here is derived from an EMBL/GenBank/DDBJ whole genome shotgun (WGS) entry which is preliminary data.</text>
</comment>
<accession>X6MCX7</accession>
<proteinExistence type="predicted"/>
<sequence>MCKLSTAHKSEPQDDFNPIAKSKLAETVLVLDPIFDDRDSWEAVFWHFVCEHLAACLWDVVALHQYYRHDFNGTSSLFFDKDKNKQNYQNSIGIIRSLKQQALFPKFCNSNSNSSSSSSGNNLQDECLDATTHHRRYTSRYDKSAIFNEYANILYGDDPPNTTHDKQLYEMMERVNLLHLLLPFLSNINQSPRGFQASKNEPQKLCDWSKVIIPKLASLDEWNENMIYEQLSKNNVTFISIGHRHSLLKYHRCVLYISGDGNWELLFDKNIFINTFQNNFIFLKRYFIQSLLTTFCFSKKDTKLSQFL</sequence>
<dbReference type="PANTHER" id="PTHR11384:SF59">
    <property type="entry name" value="LYSOSOMAL COBALAMIN TRANSPORTER ABCD4"/>
    <property type="match status" value="1"/>
</dbReference>
<dbReference type="InterPro" id="IPR050835">
    <property type="entry name" value="ABC_transporter_sub-D"/>
</dbReference>
<keyword evidence="6" id="KW-1185">Reference proteome</keyword>
<keyword evidence="4" id="KW-0472">Membrane</keyword>
<keyword evidence="1" id="KW-0813">Transport</keyword>
<dbReference type="Proteomes" id="UP000023152">
    <property type="component" value="Unassembled WGS sequence"/>
</dbReference>
<evidence type="ECO:0000256" key="3">
    <source>
        <dbReference type="ARBA" id="ARBA00022989"/>
    </source>
</evidence>
<evidence type="ECO:0000256" key="2">
    <source>
        <dbReference type="ARBA" id="ARBA00022692"/>
    </source>
</evidence>
<dbReference type="AlphaFoldDB" id="X6MCX7"/>
<evidence type="ECO:0000313" key="6">
    <source>
        <dbReference type="Proteomes" id="UP000023152"/>
    </source>
</evidence>
<dbReference type="PANTHER" id="PTHR11384">
    <property type="entry name" value="ATP-BINDING CASSETTE, SUB-FAMILY D MEMBER"/>
    <property type="match status" value="1"/>
</dbReference>
<protein>
    <submittedName>
        <fullName evidence="5">ABC transporter, transmembrane region:ABC transporter</fullName>
    </submittedName>
</protein>
<reference evidence="5 6" key="1">
    <citation type="journal article" date="2013" name="Curr. Biol.">
        <title>The Genome of the Foraminiferan Reticulomyxa filosa.</title>
        <authorList>
            <person name="Glockner G."/>
            <person name="Hulsmann N."/>
            <person name="Schleicher M."/>
            <person name="Noegel A.A."/>
            <person name="Eichinger L."/>
            <person name="Gallinger C."/>
            <person name="Pawlowski J."/>
            <person name="Sierra R."/>
            <person name="Euteneuer U."/>
            <person name="Pillet L."/>
            <person name="Moustafa A."/>
            <person name="Platzer M."/>
            <person name="Groth M."/>
            <person name="Szafranski K."/>
            <person name="Schliwa M."/>
        </authorList>
    </citation>
    <scope>NUCLEOTIDE SEQUENCE [LARGE SCALE GENOMIC DNA]</scope>
</reference>
<keyword evidence="3" id="KW-1133">Transmembrane helix</keyword>
<dbReference type="OrthoDB" id="422637at2759"/>
<keyword evidence="2 5" id="KW-0812">Transmembrane</keyword>
<evidence type="ECO:0000313" key="5">
    <source>
        <dbReference type="EMBL" id="ETO11516.1"/>
    </source>
</evidence>
<evidence type="ECO:0000256" key="4">
    <source>
        <dbReference type="ARBA" id="ARBA00023136"/>
    </source>
</evidence>
<evidence type="ECO:0000256" key="1">
    <source>
        <dbReference type="ARBA" id="ARBA00022448"/>
    </source>
</evidence>
<gene>
    <name evidence="5" type="ORF">RFI_25860</name>
</gene>